<name>A0A0E9VVA1_ANGAN</name>
<dbReference type="EMBL" id="GBXM01026571">
    <property type="protein sequence ID" value="JAH82006.1"/>
    <property type="molecule type" value="Transcribed_RNA"/>
</dbReference>
<organism evidence="1">
    <name type="scientific">Anguilla anguilla</name>
    <name type="common">European freshwater eel</name>
    <name type="synonym">Muraena anguilla</name>
    <dbReference type="NCBI Taxonomy" id="7936"/>
    <lineage>
        <taxon>Eukaryota</taxon>
        <taxon>Metazoa</taxon>
        <taxon>Chordata</taxon>
        <taxon>Craniata</taxon>
        <taxon>Vertebrata</taxon>
        <taxon>Euteleostomi</taxon>
        <taxon>Actinopterygii</taxon>
        <taxon>Neopterygii</taxon>
        <taxon>Teleostei</taxon>
        <taxon>Anguilliformes</taxon>
        <taxon>Anguillidae</taxon>
        <taxon>Anguilla</taxon>
    </lineage>
</organism>
<protein>
    <submittedName>
        <fullName evidence="1">Uncharacterized protein</fullName>
    </submittedName>
</protein>
<sequence length="39" mass="4502">MMIHFTPSVQIVQSHRHLIPGITSELCMFGFSFTFPFNC</sequence>
<evidence type="ECO:0000313" key="1">
    <source>
        <dbReference type="EMBL" id="JAH82006.1"/>
    </source>
</evidence>
<proteinExistence type="predicted"/>
<accession>A0A0E9VVA1</accession>
<dbReference type="AlphaFoldDB" id="A0A0E9VVA1"/>
<reference evidence="1" key="1">
    <citation type="submission" date="2014-11" db="EMBL/GenBank/DDBJ databases">
        <authorList>
            <person name="Amaro Gonzalez C."/>
        </authorList>
    </citation>
    <scope>NUCLEOTIDE SEQUENCE</scope>
</reference>
<reference evidence="1" key="2">
    <citation type="journal article" date="2015" name="Fish Shellfish Immunol.">
        <title>Early steps in the European eel (Anguilla anguilla)-Vibrio vulnificus interaction in the gills: Role of the RtxA13 toxin.</title>
        <authorList>
            <person name="Callol A."/>
            <person name="Pajuelo D."/>
            <person name="Ebbesson L."/>
            <person name="Teles M."/>
            <person name="MacKenzie S."/>
            <person name="Amaro C."/>
        </authorList>
    </citation>
    <scope>NUCLEOTIDE SEQUENCE</scope>
</reference>